<name>A0AAV1YSR7_9ARAC</name>
<accession>A0AAV1YSR7</accession>
<reference evidence="1 2" key="1">
    <citation type="submission" date="2024-04" db="EMBL/GenBank/DDBJ databases">
        <authorList>
            <person name="Rising A."/>
            <person name="Reimegard J."/>
            <person name="Sonavane S."/>
            <person name="Akerstrom W."/>
            <person name="Nylinder S."/>
            <person name="Hedman E."/>
            <person name="Kallberg Y."/>
        </authorList>
    </citation>
    <scope>NUCLEOTIDE SEQUENCE [LARGE SCALE GENOMIC DNA]</scope>
</reference>
<gene>
    <name evidence="1" type="ORF">LARSCL_LOCUS364</name>
</gene>
<comment type="caution">
    <text evidence="1">The sequence shown here is derived from an EMBL/GenBank/DDBJ whole genome shotgun (WGS) entry which is preliminary data.</text>
</comment>
<dbReference type="EMBL" id="CAXIEN010000002">
    <property type="protein sequence ID" value="CAL1261385.1"/>
    <property type="molecule type" value="Genomic_DNA"/>
</dbReference>
<dbReference type="Proteomes" id="UP001497382">
    <property type="component" value="Unassembled WGS sequence"/>
</dbReference>
<organism evidence="1 2">
    <name type="scientific">Larinioides sclopetarius</name>
    <dbReference type="NCBI Taxonomy" id="280406"/>
    <lineage>
        <taxon>Eukaryota</taxon>
        <taxon>Metazoa</taxon>
        <taxon>Ecdysozoa</taxon>
        <taxon>Arthropoda</taxon>
        <taxon>Chelicerata</taxon>
        <taxon>Arachnida</taxon>
        <taxon>Araneae</taxon>
        <taxon>Araneomorphae</taxon>
        <taxon>Entelegynae</taxon>
        <taxon>Araneoidea</taxon>
        <taxon>Araneidae</taxon>
        <taxon>Larinioides</taxon>
    </lineage>
</organism>
<sequence>MIKLLPISRLPLEEIRNYGGVVKKRSSDIKKQDILGLSLLLVKFFHEMKKGEKNGKSPYAEKISKQPIQPRFVQNILNRTALTKKNLEAPG</sequence>
<proteinExistence type="predicted"/>
<dbReference type="AlphaFoldDB" id="A0AAV1YSR7"/>
<evidence type="ECO:0000313" key="2">
    <source>
        <dbReference type="Proteomes" id="UP001497382"/>
    </source>
</evidence>
<protein>
    <submittedName>
        <fullName evidence="1">Uncharacterized protein</fullName>
    </submittedName>
</protein>
<keyword evidence="2" id="KW-1185">Reference proteome</keyword>
<evidence type="ECO:0000313" key="1">
    <source>
        <dbReference type="EMBL" id="CAL1261385.1"/>
    </source>
</evidence>